<reference evidence="2" key="1">
    <citation type="submission" date="2018-05" db="EMBL/GenBank/DDBJ databases">
        <title>Effector identification in a new, highly contiguous assembly of the strawberry crown rot pathogen Phytophthora cactorum.</title>
        <authorList>
            <person name="Armitage A.D."/>
            <person name="Nellist C.F."/>
            <person name="Bates H."/>
            <person name="Vickerstaff R.J."/>
            <person name="Harrison R.J."/>
        </authorList>
    </citation>
    <scope>NUCLEOTIDE SEQUENCE</scope>
    <source>
        <strain evidence="2">P421</strain>
    </source>
</reference>
<protein>
    <recommendedName>
        <fullName evidence="1">ZSWIM1/3 RNaseH-like domain-containing protein</fullName>
    </recommendedName>
</protein>
<evidence type="ECO:0000313" key="2">
    <source>
        <dbReference type="EMBL" id="KAG3219270.1"/>
    </source>
</evidence>
<comment type="caution">
    <text evidence="2">The sequence shown here is derived from an EMBL/GenBank/DDBJ whole genome shotgun (WGS) entry which is preliminary data.</text>
</comment>
<dbReference type="Proteomes" id="UP000760860">
    <property type="component" value="Unassembled WGS sequence"/>
</dbReference>
<evidence type="ECO:0000259" key="1">
    <source>
        <dbReference type="Pfam" id="PF21056"/>
    </source>
</evidence>
<gene>
    <name evidence="2" type="ORF">PC129_g9957</name>
</gene>
<feature type="domain" description="ZSWIM1/3 RNaseH-like" evidence="1">
    <location>
        <begin position="32"/>
        <end position="107"/>
    </location>
</feature>
<dbReference type="VEuPathDB" id="FungiDB:PC110_g8390"/>
<sequence length="108" mass="12029">MNARLGHGNAEQRLKAVLTEFASTEDTEGVLLQGDWDQTVGIVLQTKAQREIFSRWGDTLALYWTHNCTDLGFYVGTLVATVPTGRDVSDLDYLCLNQQNEVLLAVLK</sequence>
<accession>A0A8T1I2X9</accession>
<dbReference type="InterPro" id="IPR048324">
    <property type="entry name" value="ZSWIM1-3_RNaseH-like"/>
</dbReference>
<proteinExistence type="predicted"/>
<dbReference type="AlphaFoldDB" id="A0A8T1I2X9"/>
<dbReference type="Pfam" id="PF21056">
    <property type="entry name" value="ZSWIM1-3_RNaseH-like"/>
    <property type="match status" value="1"/>
</dbReference>
<evidence type="ECO:0000313" key="3">
    <source>
        <dbReference type="Proteomes" id="UP000760860"/>
    </source>
</evidence>
<organism evidence="2 3">
    <name type="scientific">Phytophthora cactorum</name>
    <dbReference type="NCBI Taxonomy" id="29920"/>
    <lineage>
        <taxon>Eukaryota</taxon>
        <taxon>Sar</taxon>
        <taxon>Stramenopiles</taxon>
        <taxon>Oomycota</taxon>
        <taxon>Peronosporomycetes</taxon>
        <taxon>Peronosporales</taxon>
        <taxon>Peronosporaceae</taxon>
        <taxon>Phytophthora</taxon>
    </lineage>
</organism>
<name>A0A8T1I2X9_9STRA</name>
<dbReference type="EMBL" id="RCMV01000319">
    <property type="protein sequence ID" value="KAG3219270.1"/>
    <property type="molecule type" value="Genomic_DNA"/>
</dbReference>